<dbReference type="PATRIC" id="fig|1630135.4.peg.2082"/>
<dbReference type="Proteomes" id="UP000092596">
    <property type="component" value="Chromosome"/>
</dbReference>
<evidence type="ECO:0000313" key="3">
    <source>
        <dbReference type="EMBL" id="ANP28634.1"/>
    </source>
</evidence>
<accession>A0A1B0ZKU3</accession>
<feature type="domain" description="Transposase IS204/IS1001/IS1096/IS1165 DDE" evidence="2">
    <location>
        <begin position="11"/>
        <end position="67"/>
    </location>
</feature>
<evidence type="ECO:0000256" key="1">
    <source>
        <dbReference type="SAM" id="MobiDB-lite"/>
    </source>
</evidence>
<dbReference type="Pfam" id="PF01610">
    <property type="entry name" value="DDE_Tnp_ISL3"/>
    <property type="match status" value="1"/>
</dbReference>
<organism evidence="3 4">
    <name type="scientific">Dermabacter vaginalis</name>
    <dbReference type="NCBI Taxonomy" id="1630135"/>
    <lineage>
        <taxon>Bacteria</taxon>
        <taxon>Bacillati</taxon>
        <taxon>Actinomycetota</taxon>
        <taxon>Actinomycetes</taxon>
        <taxon>Micrococcales</taxon>
        <taxon>Dermabacteraceae</taxon>
        <taxon>Dermabacter</taxon>
    </lineage>
</organism>
<feature type="compositionally biased region" description="Polar residues" evidence="1">
    <location>
        <begin position="95"/>
        <end position="104"/>
    </location>
</feature>
<sequence>MGYYCQIANMLEATKLYGTVVAWWEAIEVLIVTGATNARVEVPYTGIKYIKRTGRGFRNPENYRMRILLTSAARTVARIPAPAGSFTTNREEPTKTTPTASLGWTRQYGYAEPSKTPSPGLSFPADSTPLTIDRSAHRR</sequence>
<gene>
    <name evidence="3" type="ORF">DAD186_20840</name>
</gene>
<dbReference type="EMBL" id="CP012117">
    <property type="protein sequence ID" value="ANP28634.1"/>
    <property type="molecule type" value="Genomic_DNA"/>
</dbReference>
<evidence type="ECO:0000313" key="4">
    <source>
        <dbReference type="Proteomes" id="UP000092596"/>
    </source>
</evidence>
<reference evidence="3 4" key="1">
    <citation type="submission" date="2015-06" db="EMBL/GenBank/DDBJ databases">
        <title>Investigation of pathophysiology for high-risk pregnancy and development of treatment modality based on it.</title>
        <authorList>
            <person name="Kim B.-C."/>
            <person name="Lim S."/>
        </authorList>
    </citation>
    <scope>NUCLEOTIDE SEQUENCE [LARGE SCALE GENOMIC DNA]</scope>
    <source>
        <strain evidence="3 4">AD1-86</strain>
    </source>
</reference>
<proteinExistence type="predicted"/>
<dbReference type="AlphaFoldDB" id="A0A1B0ZKU3"/>
<dbReference type="STRING" id="1630135.DAD186_20840"/>
<protein>
    <submittedName>
        <fullName evidence="3">Transposase</fullName>
    </submittedName>
</protein>
<evidence type="ECO:0000259" key="2">
    <source>
        <dbReference type="Pfam" id="PF01610"/>
    </source>
</evidence>
<dbReference type="KEGG" id="dva:DAD186_20840"/>
<feature type="region of interest" description="Disordered" evidence="1">
    <location>
        <begin position="80"/>
        <end position="139"/>
    </location>
</feature>
<name>A0A1B0ZKU3_9MICO</name>
<dbReference type="InterPro" id="IPR002560">
    <property type="entry name" value="Transposase_DDE"/>
</dbReference>